<dbReference type="Proteomes" id="UP000682358">
    <property type="component" value="Plasmid p15628A_320"/>
</dbReference>
<evidence type="ECO:0000313" key="1">
    <source>
        <dbReference type="EMBL" id="WHT95934.1"/>
    </source>
</evidence>
<dbReference type="AlphaFoldDB" id="A0AAJ6G0L0"/>
<reference evidence="1" key="1">
    <citation type="submission" date="2023-04" db="EMBL/GenBank/DDBJ databases">
        <title>Co-integrate Col3M blaNDM-1-harbouring plasmids in clinical Providencia rettgeri isolates from Argentina.</title>
        <authorList>
            <person name="de Belder D."/>
            <person name="Martino F."/>
            <person name="Tijet N."/>
            <person name="Melano R.G."/>
            <person name="Faccone D."/>
            <person name="de Mendieta J.M."/>
            <person name="Rapoport M."/>
            <person name="Albornoz E."/>
            <person name="Petroni A."/>
            <person name="Tuduri E."/>
            <person name="Derdoy L."/>
            <person name="Cogut S."/>
            <person name="Errecalde L."/>
            <person name="Pasteran F."/>
            <person name="Corso A."/>
            <person name="Gomez S.A."/>
        </authorList>
    </citation>
    <scope>NUCLEOTIDE SEQUENCE</scope>
    <source>
        <strain evidence="1">PreM15628</strain>
        <plasmid evidence="1">p15628A_320</plasmid>
    </source>
</reference>
<keyword evidence="1" id="KW-0614">Plasmid</keyword>
<evidence type="ECO:0000313" key="2">
    <source>
        <dbReference type="Proteomes" id="UP000682358"/>
    </source>
</evidence>
<proteinExistence type="predicted"/>
<dbReference type="EMBL" id="CP123373">
    <property type="protein sequence ID" value="WHT95934.1"/>
    <property type="molecule type" value="Genomic_DNA"/>
</dbReference>
<organism evidence="1 2">
    <name type="scientific">Providencia rettgeri</name>
    <dbReference type="NCBI Taxonomy" id="587"/>
    <lineage>
        <taxon>Bacteria</taxon>
        <taxon>Pseudomonadati</taxon>
        <taxon>Pseudomonadota</taxon>
        <taxon>Gammaproteobacteria</taxon>
        <taxon>Enterobacterales</taxon>
        <taxon>Morganellaceae</taxon>
        <taxon>Providencia</taxon>
    </lineage>
</organism>
<protein>
    <submittedName>
        <fullName evidence="1">Uncharacterized protein</fullName>
    </submittedName>
</protein>
<accession>A0AAJ6G0L0</accession>
<name>A0AAJ6G0L0_PRORE</name>
<sequence length="186" mass="21861">MNNKINCYNTEMTDVLFSLLSNSERVDNNPFVVVNSDKTCFVEDFSIMRDFFSGLKVPAYILSYKEDSQSLYTKKDPNFKKSLLDVSFLRLTMLIESAIINSMSGTDTNHFFWFNDCQSYNTINKFSFKEILFSLYSKQIYISPIYRPSIISTRLVDNDGYHKKYDDVLFYLKSRARLCGKVFKWN</sequence>
<gene>
    <name evidence="1" type="ORF">KOF27_20735</name>
</gene>
<geneLocation type="plasmid" evidence="1 2">
    <name>p15628A_320</name>
</geneLocation>